<dbReference type="Gene3D" id="3.40.50.150">
    <property type="entry name" value="Vaccinia Virus protein VP39"/>
    <property type="match status" value="1"/>
</dbReference>
<protein>
    <submittedName>
        <fullName evidence="1">O-methyltransferase</fullName>
    </submittedName>
</protein>
<dbReference type="EMBL" id="BMLI01000001">
    <property type="protein sequence ID" value="GGM87327.1"/>
    <property type="molecule type" value="Genomic_DNA"/>
</dbReference>
<reference evidence="2" key="1">
    <citation type="journal article" date="2019" name="Int. J. Syst. Evol. Microbiol.">
        <title>The Global Catalogue of Microorganisms (GCM) 10K type strain sequencing project: providing services to taxonomists for standard genome sequencing and annotation.</title>
        <authorList>
            <consortium name="The Broad Institute Genomics Platform"/>
            <consortium name="The Broad Institute Genome Sequencing Center for Infectious Disease"/>
            <person name="Wu L."/>
            <person name="Ma J."/>
        </authorList>
    </citation>
    <scope>NUCLEOTIDE SEQUENCE [LARGE SCALE GENOMIC DNA]</scope>
    <source>
        <strain evidence="2">CGMCC 1.6375</strain>
    </source>
</reference>
<dbReference type="Pfam" id="PF13578">
    <property type="entry name" value="Methyltransf_24"/>
    <property type="match status" value="1"/>
</dbReference>
<proteinExistence type="predicted"/>
<sequence>MIAAYIKYLLRSGNEHSIHSPFLFELYNNVIAVRKDDHPDYAAIQSLRKELLRSGEQIEILDLGAGSRVNKSNLRKIKTIAKNAEKPAKFGRLFYRLIRRLQPATIVELGTSLGLTTSYLSKAKPDAQLITFEGCPQTAAKAREHFGRLGVDNVEIVLGNIDETLPQRLASLDKPVDFAYFDANHRYEPTVRYFEQCLPHIQNGSLFIFDDIYWSEEMTRAWEYIKAHPQVTMTVDLFWIGLVFFRSEQVKEDFTLRF</sequence>
<comment type="caution">
    <text evidence="1">The sequence shown here is derived from an EMBL/GenBank/DDBJ whole genome shotgun (WGS) entry which is preliminary data.</text>
</comment>
<dbReference type="SUPFAM" id="SSF53335">
    <property type="entry name" value="S-adenosyl-L-methionine-dependent methyltransferases"/>
    <property type="match status" value="1"/>
</dbReference>
<organism evidence="1 2">
    <name type="scientific">Dyadobacter beijingensis</name>
    <dbReference type="NCBI Taxonomy" id="365489"/>
    <lineage>
        <taxon>Bacteria</taxon>
        <taxon>Pseudomonadati</taxon>
        <taxon>Bacteroidota</taxon>
        <taxon>Cytophagia</taxon>
        <taxon>Cytophagales</taxon>
        <taxon>Spirosomataceae</taxon>
        <taxon>Dyadobacter</taxon>
    </lineage>
</organism>
<name>A0ABQ2HRV1_9BACT</name>
<dbReference type="PANTHER" id="PTHR43167:SF1">
    <property type="entry name" value="PUTATIVE (AFU_ORTHOLOGUE AFUA_6G01830)-RELATED"/>
    <property type="match status" value="1"/>
</dbReference>
<keyword evidence="2" id="KW-1185">Reference proteome</keyword>
<dbReference type="PANTHER" id="PTHR43167">
    <property type="entry name" value="PUTATIVE (AFU_ORTHOLOGUE AFUA_6G01830)-RELATED"/>
    <property type="match status" value="1"/>
</dbReference>
<accession>A0ABQ2HRV1</accession>
<gene>
    <name evidence="1" type="ORF">GCM10010967_19660</name>
</gene>
<dbReference type="RefSeq" id="WP_019944093.1">
    <property type="nucleotide sequence ID" value="NZ_BMLI01000001.1"/>
</dbReference>
<dbReference type="InterPro" id="IPR029063">
    <property type="entry name" value="SAM-dependent_MTases_sf"/>
</dbReference>
<dbReference type="Proteomes" id="UP000632339">
    <property type="component" value="Unassembled WGS sequence"/>
</dbReference>
<evidence type="ECO:0000313" key="1">
    <source>
        <dbReference type="EMBL" id="GGM87327.1"/>
    </source>
</evidence>
<evidence type="ECO:0000313" key="2">
    <source>
        <dbReference type="Proteomes" id="UP000632339"/>
    </source>
</evidence>